<dbReference type="AlphaFoldDB" id="A0A2X2CD59"/>
<dbReference type="Proteomes" id="UP000250443">
    <property type="component" value="Unassembled WGS sequence"/>
</dbReference>
<gene>
    <name evidence="1" type="ORF">NCTC11842_01575</name>
</gene>
<proteinExistence type="predicted"/>
<evidence type="ECO:0000313" key="2">
    <source>
        <dbReference type="Proteomes" id="UP000250443"/>
    </source>
</evidence>
<organism evidence="1 2">
    <name type="scientific">Pseudomonas luteola</name>
    <dbReference type="NCBI Taxonomy" id="47886"/>
    <lineage>
        <taxon>Bacteria</taxon>
        <taxon>Pseudomonadati</taxon>
        <taxon>Pseudomonadota</taxon>
        <taxon>Gammaproteobacteria</taxon>
        <taxon>Pseudomonadales</taxon>
        <taxon>Pseudomonadaceae</taxon>
        <taxon>Pseudomonas</taxon>
    </lineage>
</organism>
<dbReference type="EMBL" id="UAUF01000010">
    <property type="protein sequence ID" value="SPZ05073.1"/>
    <property type="molecule type" value="Genomic_DNA"/>
</dbReference>
<name>A0A2X2CD59_PSELU</name>
<reference evidence="1 2" key="1">
    <citation type="submission" date="2018-06" db="EMBL/GenBank/DDBJ databases">
        <authorList>
            <consortium name="Pathogen Informatics"/>
            <person name="Doyle S."/>
        </authorList>
    </citation>
    <scope>NUCLEOTIDE SEQUENCE [LARGE SCALE GENOMIC DNA]</scope>
    <source>
        <strain evidence="1 2">NCTC11842</strain>
    </source>
</reference>
<protein>
    <submittedName>
        <fullName evidence="1">Uncharacterized protein</fullName>
    </submittedName>
</protein>
<accession>A0A2X2CD59</accession>
<evidence type="ECO:0000313" key="1">
    <source>
        <dbReference type="EMBL" id="SPZ05073.1"/>
    </source>
</evidence>
<dbReference type="PROSITE" id="PS51257">
    <property type="entry name" value="PROKAR_LIPOPROTEIN"/>
    <property type="match status" value="1"/>
</dbReference>
<sequence length="100" mass="10814">MRSLDCYTSIYSTGASCTQHVQETIDRNIGGIFERGKNQVCPECAVAVRTLQLLNRHSNEASKPSLRNAVVAAAWPSASVSTSVIRGVAEIPAIKLERGR</sequence>